<name>A0AC60PFY4_IXOPE</name>
<organism evidence="1 2">
    <name type="scientific">Ixodes persulcatus</name>
    <name type="common">Taiga tick</name>
    <dbReference type="NCBI Taxonomy" id="34615"/>
    <lineage>
        <taxon>Eukaryota</taxon>
        <taxon>Metazoa</taxon>
        <taxon>Ecdysozoa</taxon>
        <taxon>Arthropoda</taxon>
        <taxon>Chelicerata</taxon>
        <taxon>Arachnida</taxon>
        <taxon>Acari</taxon>
        <taxon>Parasitiformes</taxon>
        <taxon>Ixodida</taxon>
        <taxon>Ixodoidea</taxon>
        <taxon>Ixodidae</taxon>
        <taxon>Ixodinae</taxon>
        <taxon>Ixodes</taxon>
    </lineage>
</organism>
<evidence type="ECO:0000313" key="1">
    <source>
        <dbReference type="EMBL" id="KAG0418615.1"/>
    </source>
</evidence>
<sequence length="565" mass="64185">MTEVERHACLMIDEMSITPGLDYDNSTKRIIGSPTIQPASPVSRKSPLATHALVFMLGGISSRWKQTVAYHFTGASCNAKEVKDVCFEIIKAAEKIGIKVDVMISDMGGNNQALWKACDIVCGKHSRLRNSCNHPCGGERQLFFMADTPHILKNLRNHLTKGHTILIPDEFVHKYNLPTREVSISAIKELHEIDTENKLKLAPRLNERCLDPSHYDKMKLGLACRLLDHSVAAAIKYLVEQGDMEKEALTTAWFIEKVFRWFKLMTSRTTQFAMNGQGEEVHDDDIEFLQEMISLFQHLAINSTRKTWKPVQSGLVLTTTTALKMQDLFLQDKHFKYLFLSRFTQDALENLFSTVRAKNPVPRARDFKMALRLITMSQFFRPSRSGSYDVDDSAYLAQFVASQPAEAPSEEEDELPNWDQYKTISDDEQQSLFYLAGYTVRAVRKKHKLCELCIAAVTGSAASQNARLCQLKCYVRDGSNQELVMPSPDVFGLLLVAEGEFRKHEDLIISSKKTLDDVHRSTAALTKQLPLPKCHNLAQKLVEAFVLLRLRVTLKQKNEEWKKEL</sequence>
<accession>A0AC60PFY4</accession>
<gene>
    <name evidence="1" type="ORF">HPB47_004709</name>
</gene>
<evidence type="ECO:0000313" key="2">
    <source>
        <dbReference type="Proteomes" id="UP000805193"/>
    </source>
</evidence>
<protein>
    <submittedName>
        <fullName evidence="1">Uncharacterized protein</fullName>
    </submittedName>
</protein>
<proteinExistence type="predicted"/>
<dbReference type="EMBL" id="JABSTQ010010724">
    <property type="protein sequence ID" value="KAG0418615.1"/>
    <property type="molecule type" value="Genomic_DNA"/>
</dbReference>
<keyword evidence="2" id="KW-1185">Reference proteome</keyword>
<reference evidence="1 2" key="1">
    <citation type="journal article" date="2020" name="Cell">
        <title>Large-Scale Comparative Analyses of Tick Genomes Elucidate Their Genetic Diversity and Vector Capacities.</title>
        <authorList>
            <consortium name="Tick Genome and Microbiome Consortium (TIGMIC)"/>
            <person name="Jia N."/>
            <person name="Wang J."/>
            <person name="Shi W."/>
            <person name="Du L."/>
            <person name="Sun Y."/>
            <person name="Zhan W."/>
            <person name="Jiang J.F."/>
            <person name="Wang Q."/>
            <person name="Zhang B."/>
            <person name="Ji P."/>
            <person name="Bell-Sakyi L."/>
            <person name="Cui X.M."/>
            <person name="Yuan T.T."/>
            <person name="Jiang B.G."/>
            <person name="Yang W.F."/>
            <person name="Lam T.T."/>
            <person name="Chang Q.C."/>
            <person name="Ding S.J."/>
            <person name="Wang X.J."/>
            <person name="Zhu J.G."/>
            <person name="Ruan X.D."/>
            <person name="Zhao L."/>
            <person name="Wei J.T."/>
            <person name="Ye R.Z."/>
            <person name="Que T.C."/>
            <person name="Du C.H."/>
            <person name="Zhou Y.H."/>
            <person name="Cheng J.X."/>
            <person name="Dai P.F."/>
            <person name="Guo W.B."/>
            <person name="Han X.H."/>
            <person name="Huang E.J."/>
            <person name="Li L.F."/>
            <person name="Wei W."/>
            <person name="Gao Y.C."/>
            <person name="Liu J.Z."/>
            <person name="Shao H.Z."/>
            <person name="Wang X."/>
            <person name="Wang C.C."/>
            <person name="Yang T.C."/>
            <person name="Huo Q.B."/>
            <person name="Li W."/>
            <person name="Chen H.Y."/>
            <person name="Chen S.E."/>
            <person name="Zhou L.G."/>
            <person name="Ni X.B."/>
            <person name="Tian J.H."/>
            <person name="Sheng Y."/>
            <person name="Liu T."/>
            <person name="Pan Y.S."/>
            <person name="Xia L.Y."/>
            <person name="Li J."/>
            <person name="Zhao F."/>
            <person name="Cao W.C."/>
        </authorList>
    </citation>
    <scope>NUCLEOTIDE SEQUENCE [LARGE SCALE GENOMIC DNA]</scope>
    <source>
        <strain evidence="1">Iper-2018</strain>
    </source>
</reference>
<dbReference type="Proteomes" id="UP000805193">
    <property type="component" value="Unassembled WGS sequence"/>
</dbReference>
<comment type="caution">
    <text evidence="1">The sequence shown here is derived from an EMBL/GenBank/DDBJ whole genome shotgun (WGS) entry which is preliminary data.</text>
</comment>